<dbReference type="InterPro" id="IPR029058">
    <property type="entry name" value="AB_hydrolase_fold"/>
</dbReference>
<organism evidence="1 2">
    <name type="scientific">Paenibacillus turicensis</name>
    <dbReference type="NCBI Taxonomy" id="160487"/>
    <lineage>
        <taxon>Bacteria</taxon>
        <taxon>Bacillati</taxon>
        <taxon>Bacillota</taxon>
        <taxon>Bacilli</taxon>
        <taxon>Bacillales</taxon>
        <taxon>Paenibacillaceae</taxon>
        <taxon>Paenibacillus</taxon>
    </lineage>
</organism>
<keyword evidence="1" id="KW-0378">Hydrolase</keyword>
<dbReference type="InterPro" id="IPR050583">
    <property type="entry name" value="Mycobacterial_A85_antigen"/>
</dbReference>
<dbReference type="EMBL" id="JAGGKG010000001">
    <property type="protein sequence ID" value="MBP1903655.1"/>
    <property type="molecule type" value="Genomic_DNA"/>
</dbReference>
<gene>
    <name evidence="1" type="ORF">J2Z32_000267</name>
</gene>
<dbReference type="PANTHER" id="PTHR48098">
    <property type="entry name" value="ENTEROCHELIN ESTERASE-RELATED"/>
    <property type="match status" value="1"/>
</dbReference>
<dbReference type="GO" id="GO:0016787">
    <property type="term" value="F:hydrolase activity"/>
    <property type="evidence" value="ECO:0007669"/>
    <property type="project" value="UniProtKB-KW"/>
</dbReference>
<evidence type="ECO:0000313" key="2">
    <source>
        <dbReference type="Proteomes" id="UP001519272"/>
    </source>
</evidence>
<name>A0ABS4FM52_9BACL</name>
<evidence type="ECO:0000313" key="1">
    <source>
        <dbReference type="EMBL" id="MBP1903655.1"/>
    </source>
</evidence>
<dbReference type="SUPFAM" id="SSF53474">
    <property type="entry name" value="alpha/beta-Hydrolases"/>
    <property type="match status" value="1"/>
</dbReference>
<protein>
    <submittedName>
        <fullName evidence="1">S-formylglutathione hydrolase FrmB</fullName>
    </submittedName>
</protein>
<keyword evidence="2" id="KW-1185">Reference proteome</keyword>
<dbReference type="PANTHER" id="PTHR48098:SF1">
    <property type="entry name" value="DIACYLGLYCEROL ACYLTRANSFERASE_MYCOLYLTRANSFERASE AG85A"/>
    <property type="match status" value="1"/>
</dbReference>
<dbReference type="Proteomes" id="UP001519272">
    <property type="component" value="Unassembled WGS sequence"/>
</dbReference>
<sequence length="220" mass="24934">MGKLPVLYLLHGLSADHTDWVRHCSIERYAEEKGLVVVMPNVARSYYMDMKYGSPYFTFLSEELPEIVCSLFPVSDRREDTFAAGMSMGGYGAMKLGLRCPERFAAVASLSGGLDLASRMNGPNNYQSHELIGVFGDVTRLAGSDDDLLHLLNKLQSYEGIKPKLFQCCGTEDFLYNDNQNFKNRAQELGIDLTYEEGTGVHDWNYWEPQIRRVLDWLPL</sequence>
<reference evidence="1 2" key="1">
    <citation type="submission" date="2021-03" db="EMBL/GenBank/DDBJ databases">
        <title>Genomic Encyclopedia of Type Strains, Phase IV (KMG-IV): sequencing the most valuable type-strain genomes for metagenomic binning, comparative biology and taxonomic classification.</title>
        <authorList>
            <person name="Goeker M."/>
        </authorList>
    </citation>
    <scope>NUCLEOTIDE SEQUENCE [LARGE SCALE GENOMIC DNA]</scope>
    <source>
        <strain evidence="1 2">DSM 14349</strain>
    </source>
</reference>
<proteinExistence type="predicted"/>
<dbReference type="InterPro" id="IPR000801">
    <property type="entry name" value="Esterase-like"/>
</dbReference>
<dbReference type="Gene3D" id="3.40.50.1820">
    <property type="entry name" value="alpha/beta hydrolase"/>
    <property type="match status" value="1"/>
</dbReference>
<accession>A0ABS4FM52</accession>
<dbReference type="Pfam" id="PF00756">
    <property type="entry name" value="Esterase"/>
    <property type="match status" value="1"/>
</dbReference>
<comment type="caution">
    <text evidence="1">The sequence shown here is derived from an EMBL/GenBank/DDBJ whole genome shotgun (WGS) entry which is preliminary data.</text>
</comment>